<evidence type="ECO:0000313" key="4">
    <source>
        <dbReference type="RefSeq" id="XP_039134566.1"/>
    </source>
</evidence>
<dbReference type="GeneID" id="120271947"/>
<proteinExistence type="predicted"/>
<name>A0AB40C6Y1_DIOCR</name>
<sequence>MNVKLQAIRQKNSAIINENVADSTSEFMDHGMTELVFDFRREYATKLEQSQERARRLQKDLAIEEQHGQHLSEILKKIVPDTKSSQTVKSRARRKEPPPISAFSATPMDNGRSSSSENLSSSTSKFSNNHLDHHEESDDQTQCSLNFAKSECALSGICSGRKFSDPMLSNDYQIGQKDSDTPRSGTSQFSFRHK</sequence>
<accession>A0AB40C6Y1</accession>
<dbReference type="Proteomes" id="UP001515500">
    <property type="component" value="Chromosome 11"/>
</dbReference>
<feature type="region of interest" description="Disordered" evidence="2">
    <location>
        <begin position="82"/>
        <end position="137"/>
    </location>
</feature>
<keyword evidence="1" id="KW-0175">Coiled coil</keyword>
<protein>
    <submittedName>
        <fullName evidence="4">Uncharacterized protein LOC120271947 isoform X1</fullName>
    </submittedName>
</protein>
<feature type="compositionally biased region" description="Polar residues" evidence="2">
    <location>
        <begin position="182"/>
        <end position="194"/>
    </location>
</feature>
<gene>
    <name evidence="4" type="primary">LOC120271947</name>
</gene>
<evidence type="ECO:0000256" key="2">
    <source>
        <dbReference type="SAM" id="MobiDB-lite"/>
    </source>
</evidence>
<keyword evidence="3" id="KW-1185">Reference proteome</keyword>
<dbReference type="PANTHER" id="PTHR34466:SF3">
    <property type="entry name" value="OS11G0129800 PROTEIN"/>
    <property type="match status" value="1"/>
</dbReference>
<dbReference type="AlphaFoldDB" id="A0AB40C6Y1"/>
<feature type="compositionally biased region" description="Low complexity" evidence="2">
    <location>
        <begin position="110"/>
        <end position="129"/>
    </location>
</feature>
<feature type="coiled-coil region" evidence="1">
    <location>
        <begin position="40"/>
        <end position="67"/>
    </location>
</feature>
<dbReference type="PANTHER" id="PTHR34466">
    <property type="entry name" value="OS11G0129800 PROTEIN"/>
    <property type="match status" value="1"/>
</dbReference>
<evidence type="ECO:0000313" key="3">
    <source>
        <dbReference type="Proteomes" id="UP001515500"/>
    </source>
</evidence>
<reference evidence="4" key="1">
    <citation type="submission" date="2025-08" db="UniProtKB">
        <authorList>
            <consortium name="RefSeq"/>
        </authorList>
    </citation>
    <scope>IDENTIFICATION</scope>
</reference>
<feature type="region of interest" description="Disordered" evidence="2">
    <location>
        <begin position="163"/>
        <end position="194"/>
    </location>
</feature>
<dbReference type="RefSeq" id="XP_039134566.1">
    <property type="nucleotide sequence ID" value="XM_039278632.1"/>
</dbReference>
<evidence type="ECO:0000256" key="1">
    <source>
        <dbReference type="SAM" id="Coils"/>
    </source>
</evidence>
<organism evidence="3 4">
    <name type="scientific">Dioscorea cayennensis subsp. rotundata</name>
    <name type="common">White Guinea yam</name>
    <name type="synonym">Dioscorea rotundata</name>
    <dbReference type="NCBI Taxonomy" id="55577"/>
    <lineage>
        <taxon>Eukaryota</taxon>
        <taxon>Viridiplantae</taxon>
        <taxon>Streptophyta</taxon>
        <taxon>Embryophyta</taxon>
        <taxon>Tracheophyta</taxon>
        <taxon>Spermatophyta</taxon>
        <taxon>Magnoliopsida</taxon>
        <taxon>Liliopsida</taxon>
        <taxon>Dioscoreales</taxon>
        <taxon>Dioscoreaceae</taxon>
        <taxon>Dioscorea</taxon>
    </lineage>
</organism>